<feature type="region of interest" description="Disordered" evidence="1">
    <location>
        <begin position="58"/>
        <end position="77"/>
    </location>
</feature>
<dbReference type="Pfam" id="PF15404">
    <property type="entry name" value="PH_4"/>
    <property type="match status" value="1"/>
</dbReference>
<evidence type="ECO:0000259" key="2">
    <source>
        <dbReference type="SMART" id="SM00233"/>
    </source>
</evidence>
<gene>
    <name evidence="3" type="ORF">Moror_13951</name>
</gene>
<organism evidence="3 4">
    <name type="scientific">Moniliophthora roreri (strain MCA 2997)</name>
    <name type="common">Cocoa frosty pod rot fungus</name>
    <name type="synonym">Crinipellis roreri</name>
    <dbReference type="NCBI Taxonomy" id="1381753"/>
    <lineage>
        <taxon>Eukaryota</taxon>
        <taxon>Fungi</taxon>
        <taxon>Dikarya</taxon>
        <taxon>Basidiomycota</taxon>
        <taxon>Agaricomycotina</taxon>
        <taxon>Agaricomycetes</taxon>
        <taxon>Agaricomycetidae</taxon>
        <taxon>Agaricales</taxon>
        <taxon>Marasmiineae</taxon>
        <taxon>Marasmiaceae</taxon>
        <taxon>Moniliophthora</taxon>
    </lineage>
</organism>
<feature type="compositionally biased region" description="Polar residues" evidence="1">
    <location>
        <begin position="261"/>
        <end position="271"/>
    </location>
</feature>
<dbReference type="InterPro" id="IPR001849">
    <property type="entry name" value="PH_domain"/>
</dbReference>
<dbReference type="STRING" id="1381753.V2XQ05"/>
<comment type="caution">
    <text evidence="3">The sequence shown here is derived from an EMBL/GenBank/DDBJ whole genome shotgun (WGS) entry which is preliminary data.</text>
</comment>
<feature type="domain" description="PH" evidence="2">
    <location>
        <begin position="659"/>
        <end position="840"/>
    </location>
</feature>
<evidence type="ECO:0000313" key="4">
    <source>
        <dbReference type="Proteomes" id="UP000017559"/>
    </source>
</evidence>
<dbReference type="PANTHER" id="PTHR28076:SF1">
    <property type="entry name" value="PROSPORE MEMBRANE ADAPTER PROTEIN SPO71"/>
    <property type="match status" value="1"/>
</dbReference>
<dbReference type="PANTHER" id="PTHR28076">
    <property type="entry name" value="SPORULATION-SPECIFIC PROTEIN 71"/>
    <property type="match status" value="1"/>
</dbReference>
<feature type="region of interest" description="Disordered" evidence="1">
    <location>
        <begin position="222"/>
        <end position="345"/>
    </location>
</feature>
<dbReference type="Proteomes" id="UP000017559">
    <property type="component" value="Unassembled WGS sequence"/>
</dbReference>
<name>V2XQ05_MONRO</name>
<evidence type="ECO:0000313" key="3">
    <source>
        <dbReference type="EMBL" id="ESK94946.1"/>
    </source>
</evidence>
<dbReference type="Pfam" id="PF23207">
    <property type="entry name" value="PH_SPO71"/>
    <property type="match status" value="1"/>
</dbReference>
<feature type="compositionally biased region" description="Pro residues" evidence="1">
    <location>
        <begin position="332"/>
        <end position="342"/>
    </location>
</feature>
<dbReference type="SMART" id="SM00233">
    <property type="entry name" value="PH"/>
    <property type="match status" value="2"/>
</dbReference>
<dbReference type="GO" id="GO:1902657">
    <property type="term" value="P:protein localization to prospore membrane"/>
    <property type="evidence" value="ECO:0007669"/>
    <property type="project" value="InterPro"/>
</dbReference>
<dbReference type="InterPro" id="IPR039486">
    <property type="entry name" value="Mug56/Spo71_PH"/>
</dbReference>
<dbReference type="InterPro" id="IPR040345">
    <property type="entry name" value="Mug56/Spo71"/>
</dbReference>
<feature type="compositionally biased region" description="Basic and acidic residues" evidence="1">
    <location>
        <begin position="313"/>
        <end position="327"/>
    </location>
</feature>
<dbReference type="OrthoDB" id="5579281at2759"/>
<dbReference type="AlphaFoldDB" id="V2XQ05"/>
<keyword evidence="4" id="KW-1185">Reference proteome</keyword>
<evidence type="ECO:0000256" key="1">
    <source>
        <dbReference type="SAM" id="MobiDB-lite"/>
    </source>
</evidence>
<dbReference type="InterPro" id="IPR057379">
    <property type="entry name" value="PH_SPO71"/>
</dbReference>
<proteinExistence type="predicted"/>
<feature type="domain" description="PH" evidence="2">
    <location>
        <begin position="904"/>
        <end position="1056"/>
    </location>
</feature>
<reference evidence="3 4" key="1">
    <citation type="journal article" date="2014" name="BMC Genomics">
        <title>Genome and secretome analysis of the hemibiotrophic fungal pathogen, Moniliophthora roreri, which causes frosty pod rot disease of cacao: mechanisms of the biotrophic and necrotrophic phases.</title>
        <authorList>
            <person name="Meinhardt L.W."/>
            <person name="Costa G.G.L."/>
            <person name="Thomazella D.P.T."/>
            <person name="Teixeira P.J.P.L."/>
            <person name="Carazzolle M.F."/>
            <person name="Schuster S.C."/>
            <person name="Carlson J.E."/>
            <person name="Guiltinan M.J."/>
            <person name="Mieczkowski P."/>
            <person name="Farmer A."/>
            <person name="Ramaraj T."/>
            <person name="Crozier J."/>
            <person name="Davis R.E."/>
            <person name="Shao J."/>
            <person name="Melnick R.L."/>
            <person name="Pereira G.A.G."/>
            <person name="Bailey B.A."/>
        </authorList>
    </citation>
    <scope>NUCLEOTIDE SEQUENCE [LARGE SCALE GENOMIC DNA]</scope>
    <source>
        <strain evidence="3 4">MCA 2997</strain>
    </source>
</reference>
<dbReference type="KEGG" id="mrr:Moror_13951"/>
<protein>
    <submittedName>
        <fullName evidence="3">Spore wall assembly-related protein</fullName>
    </submittedName>
</protein>
<feature type="region of interest" description="Disordered" evidence="1">
    <location>
        <begin position="776"/>
        <end position="796"/>
    </location>
</feature>
<dbReference type="EMBL" id="AWSO01000117">
    <property type="protein sequence ID" value="ESK94946.1"/>
    <property type="molecule type" value="Genomic_DNA"/>
</dbReference>
<feature type="compositionally biased region" description="Polar residues" evidence="1">
    <location>
        <begin position="222"/>
        <end position="232"/>
    </location>
</feature>
<dbReference type="HOGENOM" id="CLU_008203_0_0_1"/>
<feature type="compositionally biased region" description="Basic residues" evidence="1">
    <location>
        <begin position="58"/>
        <end position="68"/>
    </location>
</feature>
<sequence length="1076" mass="122616">MPYPAFSTQPIESTTSLAASSSALKLEAHHHDEHANRRFFIGPMPERAVPHIDALAGSKKKGKHRLLHHSSEDGDEEEAVDRIVRESAFSYFLSRGGREEDWGENEEKSTREEMKRIWRESPWGVYLQSRRNDLTKRAANRWVGSSFEVGEIAGFNVIQEADAITSMISSRTSAFSGSNINLATSTQYLPLDGAVEQLNSPHRPTVIATKSSGQDTFVTARSKLSPNSSYARPSTPPKVSISTLEPDGSPVSGNGILPPNDSYSSSTTALLPSTRMPRVDSAVSQTRSEAPRRPIIKLPSFARSDSAPVAQKPDNKGKGKKAVRYDDLSPITPSPAGQPVPPDEVLEREGGQVEDTSAGAMNIPATPTSDAEVKWGAIELRDRMLVRMISSDLTAVPSSFDEQKHRQTRDLKYEGWGEFMVVWRGDRVELYENYTIPGEEWMRGHKNLSYVIPLKSERTRLSIYSFVDLTFCITCPPVSRRYNPASRKWKLSVAKQRTMVYIFKLKSRSRALDWAWQLWCRIQPSNSKLPPYMTVRNPRLDSKVNIELPTDPERQYAVFTRKNVINLCIESLSHLRDFQYLIKRHRAEGRVFQLAWRKETHLDWIWLDEDVDGRPRDWAILCGLLLQESSVPAHLELRLCRHFPSFIRLKDGSRLPEPLPIEGYVDRIKPNSGAKQPLYLVVHDGNLFVLHPPHANPPVPLGALPRKGSTMESYIENLKKSEVQRGIKQVTFANGVADLRNILAVRRGVHPVMQRNHDYKDHPEDENWVKTWSEGETSPADFEDTGGEEALNQSSDKHELKMRRSFELLFKNGHVVRFEAYSCAFAIDWVHRLQELVHYWRLKHRYDAQDEMDLAQALRPRVTPKRYVEQDRIIYPEAPPDLSAPLPALGSLYNWCIVDGCRPILRGGKLFSRRGLHGQYRLVQMFLLPEYLVQFHVKPKSQLHLAEPRKIHLIDAYVCSGYFAAQRLPRGQYDANAECVAHRYEDGLEADDPDEDKLFIVWYKSRPKKDLLSEDGTTASATPPLDAKRKVAVFRTRSKLERDAWCWALNCAIEKIVRERKDRETKMRETGGLMQI</sequence>
<accession>V2XQ05</accession>